<gene>
    <name evidence="1" type="ORF">FC26_GL002272</name>
</gene>
<proteinExistence type="predicted"/>
<dbReference type="RefSeq" id="WP_057779495.1">
    <property type="nucleotide sequence ID" value="NZ_AYYY01000043.1"/>
</dbReference>
<dbReference type="PATRIC" id="fig|1423813.3.peg.2315"/>
<evidence type="ECO:0000313" key="2">
    <source>
        <dbReference type="Proteomes" id="UP000051733"/>
    </source>
</evidence>
<dbReference type="EMBL" id="AYYY01000043">
    <property type="protein sequence ID" value="KRM61055.1"/>
    <property type="molecule type" value="Genomic_DNA"/>
</dbReference>
<protein>
    <submittedName>
        <fullName evidence="1">Uncharacterized protein</fullName>
    </submittedName>
</protein>
<sequence>MTNEEITTILAKYDIADEKLSAALSEIATIIIERAGSVDSKKALNIERQIVKNQNARDRGLAGFKL</sequence>
<comment type="caution">
    <text evidence="1">The sequence shown here is derived from an EMBL/GenBank/DDBJ whole genome shotgun (WGS) entry which is preliminary data.</text>
</comment>
<organism evidence="1 2">
    <name type="scientific">Paucilactobacillus vaccinostercus DSM 20634</name>
    <dbReference type="NCBI Taxonomy" id="1423813"/>
    <lineage>
        <taxon>Bacteria</taxon>
        <taxon>Bacillati</taxon>
        <taxon>Bacillota</taxon>
        <taxon>Bacilli</taxon>
        <taxon>Lactobacillales</taxon>
        <taxon>Lactobacillaceae</taxon>
        <taxon>Paucilactobacillus</taxon>
    </lineage>
</organism>
<dbReference type="AlphaFoldDB" id="A0A0R2A374"/>
<name>A0A0R2A374_9LACO</name>
<dbReference type="Proteomes" id="UP000051733">
    <property type="component" value="Unassembled WGS sequence"/>
</dbReference>
<reference evidence="1 2" key="1">
    <citation type="journal article" date="2015" name="Genome Announc.">
        <title>Expanding the biotechnology potential of lactobacilli through comparative genomics of 213 strains and associated genera.</title>
        <authorList>
            <person name="Sun Z."/>
            <person name="Harris H.M."/>
            <person name="McCann A."/>
            <person name="Guo C."/>
            <person name="Argimon S."/>
            <person name="Zhang W."/>
            <person name="Yang X."/>
            <person name="Jeffery I.B."/>
            <person name="Cooney J.C."/>
            <person name="Kagawa T.F."/>
            <person name="Liu W."/>
            <person name="Song Y."/>
            <person name="Salvetti E."/>
            <person name="Wrobel A."/>
            <person name="Rasinkangas P."/>
            <person name="Parkhill J."/>
            <person name="Rea M.C."/>
            <person name="O'Sullivan O."/>
            <person name="Ritari J."/>
            <person name="Douillard F.P."/>
            <person name="Paul Ross R."/>
            <person name="Yang R."/>
            <person name="Briner A.E."/>
            <person name="Felis G.E."/>
            <person name="de Vos W.M."/>
            <person name="Barrangou R."/>
            <person name="Klaenhammer T.R."/>
            <person name="Caufield P.W."/>
            <person name="Cui Y."/>
            <person name="Zhang H."/>
            <person name="O'Toole P.W."/>
        </authorList>
    </citation>
    <scope>NUCLEOTIDE SEQUENCE [LARGE SCALE GENOMIC DNA]</scope>
    <source>
        <strain evidence="1 2">DSM 20634</strain>
    </source>
</reference>
<evidence type="ECO:0000313" key="1">
    <source>
        <dbReference type="EMBL" id="KRM61055.1"/>
    </source>
</evidence>
<keyword evidence="2" id="KW-1185">Reference proteome</keyword>
<accession>A0A0R2A374</accession>